<gene>
    <name evidence="2" type="ORF">O181_017844</name>
</gene>
<evidence type="ECO:0000313" key="2">
    <source>
        <dbReference type="EMBL" id="MBW0478129.1"/>
    </source>
</evidence>
<dbReference type="Proteomes" id="UP000765509">
    <property type="component" value="Unassembled WGS sequence"/>
</dbReference>
<dbReference type="EMBL" id="AVOT02005067">
    <property type="protein sequence ID" value="MBW0478129.1"/>
    <property type="molecule type" value="Genomic_DNA"/>
</dbReference>
<proteinExistence type="predicted"/>
<dbReference type="OrthoDB" id="5582182at2759"/>
<protein>
    <submittedName>
        <fullName evidence="2">Uncharacterized protein</fullName>
    </submittedName>
</protein>
<keyword evidence="3" id="KW-1185">Reference proteome</keyword>
<evidence type="ECO:0000313" key="3">
    <source>
        <dbReference type="Proteomes" id="UP000765509"/>
    </source>
</evidence>
<reference evidence="2" key="1">
    <citation type="submission" date="2021-03" db="EMBL/GenBank/DDBJ databases">
        <title>Draft genome sequence of rust myrtle Austropuccinia psidii MF-1, a brazilian biotype.</title>
        <authorList>
            <person name="Quecine M.C."/>
            <person name="Pachon D.M.R."/>
            <person name="Bonatelli M.L."/>
            <person name="Correr F.H."/>
            <person name="Franceschini L.M."/>
            <person name="Leite T.F."/>
            <person name="Margarido G.R.A."/>
            <person name="Almeida C.A."/>
            <person name="Ferrarezi J.A."/>
            <person name="Labate C.A."/>
        </authorList>
    </citation>
    <scope>NUCLEOTIDE SEQUENCE</scope>
    <source>
        <strain evidence="2">MF-1</strain>
    </source>
</reference>
<comment type="caution">
    <text evidence="2">The sequence shown here is derived from an EMBL/GenBank/DDBJ whole genome shotgun (WGS) entry which is preliminary data.</text>
</comment>
<sequence>MCIEGAWNQAYWTNWCHPGNFDRLQELMEITLQLDIRYHDRKNENGGNQEKQHTVTGSNSFRPAQDSYSKNPHHEKNKGKNFQVSKDNPHAACLNKEKKLIDSEKVRRIKEGLCNYCGGRHPTEKCFKIPQNRPGYLRGFPSKQGRALVIIMMCSMALTYFLQEEIVKFEFQFQEILEIFDFLFCL</sequence>
<feature type="region of interest" description="Disordered" evidence="1">
    <location>
        <begin position="41"/>
        <end position="86"/>
    </location>
</feature>
<feature type="compositionally biased region" description="Polar residues" evidence="1">
    <location>
        <begin position="45"/>
        <end position="70"/>
    </location>
</feature>
<dbReference type="AlphaFoldDB" id="A0A9Q3C6H2"/>
<evidence type="ECO:0000256" key="1">
    <source>
        <dbReference type="SAM" id="MobiDB-lite"/>
    </source>
</evidence>
<organism evidence="2 3">
    <name type="scientific">Austropuccinia psidii MF-1</name>
    <dbReference type="NCBI Taxonomy" id="1389203"/>
    <lineage>
        <taxon>Eukaryota</taxon>
        <taxon>Fungi</taxon>
        <taxon>Dikarya</taxon>
        <taxon>Basidiomycota</taxon>
        <taxon>Pucciniomycotina</taxon>
        <taxon>Pucciniomycetes</taxon>
        <taxon>Pucciniales</taxon>
        <taxon>Sphaerophragmiaceae</taxon>
        <taxon>Austropuccinia</taxon>
    </lineage>
</organism>
<accession>A0A9Q3C6H2</accession>
<name>A0A9Q3C6H2_9BASI</name>